<dbReference type="Proteomes" id="UP000184050">
    <property type="component" value="Unassembled WGS sequence"/>
</dbReference>
<evidence type="ECO:0000256" key="1">
    <source>
        <dbReference type="SAM" id="MobiDB-lite"/>
    </source>
</evidence>
<evidence type="ECO:0000313" key="2">
    <source>
        <dbReference type="EMBL" id="SHJ25486.1"/>
    </source>
</evidence>
<name>A0A1M6HTD8_9BACT</name>
<gene>
    <name evidence="2" type="ORF">SAMN05444280_11480</name>
</gene>
<dbReference type="STRING" id="1168035.SAMN05444280_11480"/>
<evidence type="ECO:0000313" key="3">
    <source>
        <dbReference type="Proteomes" id="UP000184050"/>
    </source>
</evidence>
<feature type="compositionally biased region" description="Acidic residues" evidence="1">
    <location>
        <begin position="132"/>
        <end position="148"/>
    </location>
</feature>
<proteinExistence type="predicted"/>
<feature type="region of interest" description="Disordered" evidence="1">
    <location>
        <begin position="70"/>
        <end position="156"/>
    </location>
</feature>
<organism evidence="2 3">
    <name type="scientific">Tangfeifania diversioriginum</name>
    <dbReference type="NCBI Taxonomy" id="1168035"/>
    <lineage>
        <taxon>Bacteria</taxon>
        <taxon>Pseudomonadati</taxon>
        <taxon>Bacteroidota</taxon>
        <taxon>Bacteroidia</taxon>
        <taxon>Marinilabiliales</taxon>
        <taxon>Prolixibacteraceae</taxon>
        <taxon>Tangfeifania</taxon>
    </lineage>
</organism>
<feature type="compositionally biased region" description="Acidic residues" evidence="1">
    <location>
        <begin position="108"/>
        <end position="117"/>
    </location>
</feature>
<sequence>MSELEELIADLKTQEKIDSLEMEFVHSRAKGLLQLMHLFEAKMQKNSSEPLSDAEQEKVEKVKQTIEAAAIQKDELPEQEKAEVREEAGYQKLHQEKPAVEDSRETEKEEDPEPEVENQEKPATEEIRREDDVEQEEKDDDMLEEDNERTEANSRLGDSFLKGKSVNDIITDQNKLEYKLSNLPVSSIRAAIGINDRFQYIRELFDGDSEKFLETVKALDSMQNIKEAVDYLRKNFKWKKNETSLKFVNLVKRRFQNG</sequence>
<feature type="compositionally biased region" description="Basic and acidic residues" evidence="1">
    <location>
        <begin position="72"/>
        <end position="107"/>
    </location>
</feature>
<accession>A0A1M6HTD8</accession>
<protein>
    <submittedName>
        <fullName evidence="2">Uncharacterized protein</fullName>
    </submittedName>
</protein>
<keyword evidence="3" id="KW-1185">Reference proteome</keyword>
<dbReference type="AlphaFoldDB" id="A0A1M6HTD8"/>
<dbReference type="EMBL" id="FQZE01000014">
    <property type="protein sequence ID" value="SHJ25486.1"/>
    <property type="molecule type" value="Genomic_DNA"/>
</dbReference>
<reference evidence="2 3" key="1">
    <citation type="submission" date="2016-11" db="EMBL/GenBank/DDBJ databases">
        <authorList>
            <person name="Jaros S."/>
            <person name="Januszkiewicz K."/>
            <person name="Wedrychowicz H."/>
        </authorList>
    </citation>
    <scope>NUCLEOTIDE SEQUENCE [LARGE SCALE GENOMIC DNA]</scope>
    <source>
        <strain evidence="2 3">DSM 27063</strain>
    </source>
</reference>
<feature type="compositionally biased region" description="Basic and acidic residues" evidence="1">
    <location>
        <begin position="118"/>
        <end position="131"/>
    </location>
</feature>